<name>A0A2P2K3V3_RHIMU</name>
<dbReference type="EMBL" id="GGEC01019875">
    <property type="protein sequence ID" value="MBX00359.1"/>
    <property type="molecule type" value="Transcribed_RNA"/>
</dbReference>
<sequence length="143" mass="15244">MGSDTGSVGISSADSRRMALNIATSNLATHCSIINLAGTGKQPHSCPPARTGQSLSQASLKAFFQSSNEKFTWSSSHELDTLPRLFLDPEPTKSSIAFVAADCMCGVRVCHQMDSTVRQKIQASTLSRTDINVHGFSQSPTSP</sequence>
<dbReference type="AlphaFoldDB" id="A0A2P2K3V3"/>
<organism evidence="1">
    <name type="scientific">Rhizophora mucronata</name>
    <name type="common">Asiatic mangrove</name>
    <dbReference type="NCBI Taxonomy" id="61149"/>
    <lineage>
        <taxon>Eukaryota</taxon>
        <taxon>Viridiplantae</taxon>
        <taxon>Streptophyta</taxon>
        <taxon>Embryophyta</taxon>
        <taxon>Tracheophyta</taxon>
        <taxon>Spermatophyta</taxon>
        <taxon>Magnoliopsida</taxon>
        <taxon>eudicotyledons</taxon>
        <taxon>Gunneridae</taxon>
        <taxon>Pentapetalae</taxon>
        <taxon>rosids</taxon>
        <taxon>fabids</taxon>
        <taxon>Malpighiales</taxon>
        <taxon>Rhizophoraceae</taxon>
        <taxon>Rhizophora</taxon>
    </lineage>
</organism>
<accession>A0A2P2K3V3</accession>
<protein>
    <submittedName>
        <fullName evidence="1">Uncharacterized protein</fullName>
    </submittedName>
</protein>
<evidence type="ECO:0000313" key="1">
    <source>
        <dbReference type="EMBL" id="MBX00359.1"/>
    </source>
</evidence>
<reference evidence="1" key="1">
    <citation type="submission" date="2018-02" db="EMBL/GenBank/DDBJ databases">
        <title>Rhizophora mucronata_Transcriptome.</title>
        <authorList>
            <person name="Meera S.P."/>
            <person name="Sreeshan A."/>
            <person name="Augustine A."/>
        </authorList>
    </citation>
    <scope>NUCLEOTIDE SEQUENCE</scope>
    <source>
        <tissue evidence="1">Leaf</tissue>
    </source>
</reference>
<proteinExistence type="predicted"/>